<dbReference type="HOGENOM" id="CLU_2179537_0_0_11"/>
<keyword evidence="2" id="KW-0614">Plasmid</keyword>
<gene>
    <name evidence="2" type="ORF">HX89_14300</name>
</gene>
<dbReference type="KEGG" id="dni:HX89_14300"/>
<evidence type="ECO:0000313" key="2">
    <source>
        <dbReference type="EMBL" id="AIF41877.1"/>
    </source>
</evidence>
<keyword evidence="3" id="KW-1185">Reference proteome</keyword>
<feature type="region of interest" description="Disordered" evidence="1">
    <location>
        <begin position="87"/>
        <end position="109"/>
    </location>
</feature>
<dbReference type="EMBL" id="CP008890">
    <property type="protein sequence ID" value="AIF41877.1"/>
    <property type="molecule type" value="Genomic_DNA"/>
</dbReference>
<dbReference type="RefSeq" id="WP_041229504.1">
    <property type="nucleotide sequence ID" value="NZ_CP008890.1"/>
</dbReference>
<accession>A0A075JKK8</accession>
<protein>
    <submittedName>
        <fullName evidence="2">Uncharacterized protein</fullName>
    </submittedName>
</protein>
<evidence type="ECO:0000256" key="1">
    <source>
        <dbReference type="SAM" id="MobiDB-lite"/>
    </source>
</evidence>
<proteinExistence type="predicted"/>
<feature type="compositionally biased region" description="Basic and acidic residues" evidence="1">
    <location>
        <begin position="99"/>
        <end position="109"/>
    </location>
</feature>
<dbReference type="AlphaFoldDB" id="A0A075JKK8"/>
<sequence length="109" mass="12457">MNRKDGHVAPIGVRAGIPEDPDERPWELPRGVAPRDAHVELYVDGEWVQALLIEQRVEGSLWHCRVVWAERGVETRVRNEWVIPARIRPRTGPTPSPQQREEAPHPPTP</sequence>
<dbReference type="GeneID" id="41842183"/>
<organism evidence="2 3">
    <name type="scientific">Dermacoccus nishinomiyaensis</name>
    <dbReference type="NCBI Taxonomy" id="1274"/>
    <lineage>
        <taxon>Bacteria</taxon>
        <taxon>Bacillati</taxon>
        <taxon>Actinomycetota</taxon>
        <taxon>Actinomycetes</taxon>
        <taxon>Micrococcales</taxon>
        <taxon>Dermacoccaceae</taxon>
        <taxon>Dermacoccus</taxon>
    </lineage>
</organism>
<geneLocation type="plasmid" evidence="2 3">
    <name>unnamed</name>
</geneLocation>
<dbReference type="Proteomes" id="UP000027986">
    <property type="component" value="Plasmid unnamed"/>
</dbReference>
<name>A0A075JKK8_9MICO</name>
<evidence type="ECO:0000313" key="3">
    <source>
        <dbReference type="Proteomes" id="UP000027986"/>
    </source>
</evidence>
<reference evidence="2 3" key="1">
    <citation type="submission" date="2014-07" db="EMBL/GenBank/DDBJ databases">
        <title>Genome Sequencing of Dermacoccus nishinomiyaensis.</title>
        <authorList>
            <person name="Hong K.W."/>
            <person name="Chan K.G."/>
        </authorList>
    </citation>
    <scope>NUCLEOTIDE SEQUENCE [LARGE SCALE GENOMIC DNA]</scope>
    <source>
        <strain evidence="2 3">M25</strain>
        <plasmid evidence="3">Plasmid unnamed</plasmid>
    </source>
</reference>
<feature type="region of interest" description="Disordered" evidence="1">
    <location>
        <begin position="1"/>
        <end position="25"/>
    </location>
</feature>